<dbReference type="AlphaFoldDB" id="A0A0J0XQQ7"/>
<dbReference type="PANTHER" id="PTHR20855">
    <property type="entry name" value="ADIPOR/PROGESTIN RECEPTOR-RELATED"/>
    <property type="match status" value="1"/>
</dbReference>
<gene>
    <name evidence="8" type="ORF">CC85DRAFT_52546</name>
</gene>
<dbReference type="GO" id="GO:0006882">
    <property type="term" value="P:intracellular zinc ion homeostasis"/>
    <property type="evidence" value="ECO:0007669"/>
    <property type="project" value="TreeGrafter"/>
</dbReference>
<evidence type="ECO:0000256" key="3">
    <source>
        <dbReference type="ARBA" id="ARBA00022989"/>
    </source>
</evidence>
<feature type="binding site" evidence="5">
    <location>
        <position position="634"/>
    </location>
    <ligand>
        <name>Zn(2+)</name>
        <dbReference type="ChEBI" id="CHEBI:29105"/>
    </ligand>
</feature>
<evidence type="ECO:0000313" key="8">
    <source>
        <dbReference type="EMBL" id="KLT43421.1"/>
    </source>
</evidence>
<dbReference type="InterPro" id="IPR004254">
    <property type="entry name" value="AdipoR/HlyIII-related"/>
</dbReference>
<evidence type="ECO:0000256" key="5">
    <source>
        <dbReference type="PIRSR" id="PIRSR604254-1"/>
    </source>
</evidence>
<dbReference type="GeneID" id="28987833"/>
<evidence type="ECO:0000256" key="1">
    <source>
        <dbReference type="ARBA" id="ARBA00004141"/>
    </source>
</evidence>
<keyword evidence="9" id="KW-1185">Reference proteome</keyword>
<dbReference type="PANTHER" id="PTHR20855:SF97">
    <property type="entry name" value="ADIPOR-LIKE RECEPTOR IZH3-RELATED"/>
    <property type="match status" value="1"/>
</dbReference>
<dbReference type="OrthoDB" id="5585746at2759"/>
<feature type="compositionally biased region" description="Acidic residues" evidence="6">
    <location>
        <begin position="276"/>
        <end position="286"/>
    </location>
</feature>
<feature type="binding site" evidence="5">
    <location>
        <position position="638"/>
    </location>
    <ligand>
        <name>Zn(2+)</name>
        <dbReference type="ChEBI" id="CHEBI:29105"/>
    </ligand>
</feature>
<evidence type="ECO:0000256" key="6">
    <source>
        <dbReference type="SAM" id="MobiDB-lite"/>
    </source>
</evidence>
<feature type="transmembrane region" description="Helical" evidence="7">
    <location>
        <begin position="597"/>
        <end position="616"/>
    </location>
</feature>
<dbReference type="EMBL" id="KQ087195">
    <property type="protein sequence ID" value="KLT43421.1"/>
    <property type="molecule type" value="Genomic_DNA"/>
</dbReference>
<feature type="compositionally biased region" description="Basic residues" evidence="6">
    <location>
        <begin position="299"/>
        <end position="308"/>
    </location>
</feature>
<accession>A0A0J0XQQ7</accession>
<feature type="binding site" evidence="5">
    <location>
        <position position="489"/>
    </location>
    <ligand>
        <name>Zn(2+)</name>
        <dbReference type="ChEBI" id="CHEBI:29105"/>
    </ligand>
</feature>
<evidence type="ECO:0000256" key="7">
    <source>
        <dbReference type="SAM" id="Phobius"/>
    </source>
</evidence>
<keyword evidence="5" id="KW-0479">Metal-binding</keyword>
<dbReference type="GO" id="GO:0046872">
    <property type="term" value="F:metal ion binding"/>
    <property type="evidence" value="ECO:0007669"/>
    <property type="project" value="UniProtKB-KW"/>
</dbReference>
<feature type="transmembrane region" description="Helical" evidence="7">
    <location>
        <begin position="508"/>
        <end position="527"/>
    </location>
</feature>
<feature type="transmembrane region" description="Helical" evidence="7">
    <location>
        <begin position="534"/>
        <end position="553"/>
    </location>
</feature>
<dbReference type="Proteomes" id="UP000053611">
    <property type="component" value="Unassembled WGS sequence"/>
</dbReference>
<keyword evidence="2 7" id="KW-0812">Transmembrane</keyword>
<protein>
    <submittedName>
        <fullName evidence="8">HlyIII-domain-containing protein</fullName>
    </submittedName>
</protein>
<feature type="transmembrane region" description="Helical" evidence="7">
    <location>
        <begin position="437"/>
        <end position="456"/>
    </location>
</feature>
<evidence type="ECO:0000313" key="9">
    <source>
        <dbReference type="Proteomes" id="UP000053611"/>
    </source>
</evidence>
<keyword evidence="5" id="KW-0862">Zinc</keyword>
<dbReference type="STRING" id="879819.A0A0J0XQQ7"/>
<dbReference type="RefSeq" id="XP_018279912.1">
    <property type="nucleotide sequence ID" value="XM_018427230.1"/>
</dbReference>
<feature type="transmembrane region" description="Helical" evidence="7">
    <location>
        <begin position="565"/>
        <end position="585"/>
    </location>
</feature>
<organism evidence="8 9">
    <name type="scientific">Cutaneotrichosporon oleaginosum</name>
    <dbReference type="NCBI Taxonomy" id="879819"/>
    <lineage>
        <taxon>Eukaryota</taxon>
        <taxon>Fungi</taxon>
        <taxon>Dikarya</taxon>
        <taxon>Basidiomycota</taxon>
        <taxon>Agaricomycotina</taxon>
        <taxon>Tremellomycetes</taxon>
        <taxon>Trichosporonales</taxon>
        <taxon>Trichosporonaceae</taxon>
        <taxon>Cutaneotrichosporon</taxon>
    </lineage>
</organism>
<keyword evidence="3 7" id="KW-1133">Transmembrane helix</keyword>
<name>A0A0J0XQQ7_9TREE</name>
<reference evidence="8 9" key="1">
    <citation type="submission" date="2015-03" db="EMBL/GenBank/DDBJ databases">
        <title>Genomics and transcriptomics of the oil-accumulating basidiomycete yeast T. oleaginosus allow insights into substrate utilization and the diverse evolutionary trajectories of mating systems in fungi.</title>
        <authorList>
            <consortium name="DOE Joint Genome Institute"/>
            <person name="Kourist R."/>
            <person name="Kracht O."/>
            <person name="Bracharz F."/>
            <person name="Lipzen A."/>
            <person name="Nolan M."/>
            <person name="Ohm R."/>
            <person name="Grigoriev I."/>
            <person name="Sun S."/>
            <person name="Heitman J."/>
            <person name="Bruck T."/>
            <person name="Nowrousian M."/>
        </authorList>
    </citation>
    <scope>NUCLEOTIDE SEQUENCE [LARGE SCALE GENOMIC DNA]</scope>
    <source>
        <strain evidence="8 9">IBC0246</strain>
    </source>
</reference>
<proteinExistence type="predicted"/>
<sequence length="684" mass="76604">MASPIRLPPSPPRRNWRQLSHPNLTAIHDDSENVVEIPSASFIPTLSLPHVSVSGLRAALLGYLGEAEIALRERLGAATDNHGHSSASSPSPSSEDDTDYDTLDEHDSPVNAQSSARLALGEQAPGLRRRGGAEPNSGPSSSRVAAAGTDAEVVLDTLRTLREDVAQYVPAGFSMPKLPLEAQRQWLRELPHRLQDVDLSVHGDSWPDPVSASNRAMRSARRRVIELVHALLPPDDWQGWESLGWEDDDGSVCTPRRPDHTRSCSLDERFARTTEASDEDDEDEPEYLFPNRTPAPAHAFRRHRHPRSKSLSEADYADRSPLFSWHLGPEAAAVVDDEGDDGSVIDEVLMAEHEQHDELRDCDKHGTHLVPDMGPSIEEALVRSEQGHKLLTYQDLPFWWRNNQYLHTGYRFIPLGRNGPIPLIKSAFRMHNETINIHSHFIPTLFILGVIPFIVWRTPLPDAHWIDTAMLISYLLAAMSCLISSAGWHVLSGCANKRWFEWGACVDYIGISWLIAMSFNTVVYNAFYCRGRTVFAYTFVNVAFGGLGSYLPFQKWFNQRKNKPWRILFFLCLNVAMFAPMVQLFHEHGRQIAGKFVAPFFYSVAMYLLGLCFYAFHFPECVAPGKFDRFGASHQLWHLAIVSAIILHYRAIFVAFDARWALSCAAPSAGSPVPLAVSAFLFGK</sequence>
<dbReference type="GO" id="GO:0016020">
    <property type="term" value="C:membrane"/>
    <property type="evidence" value="ECO:0007669"/>
    <property type="project" value="UniProtKB-SubCell"/>
</dbReference>
<feature type="region of interest" description="Disordered" evidence="6">
    <location>
        <begin position="79"/>
        <end position="148"/>
    </location>
</feature>
<evidence type="ECO:0000256" key="2">
    <source>
        <dbReference type="ARBA" id="ARBA00022692"/>
    </source>
</evidence>
<dbReference type="Pfam" id="PF03006">
    <property type="entry name" value="HlyIII"/>
    <property type="match status" value="1"/>
</dbReference>
<feature type="region of interest" description="Disordered" evidence="6">
    <location>
        <begin position="268"/>
        <end position="313"/>
    </location>
</feature>
<dbReference type="GO" id="GO:0038023">
    <property type="term" value="F:signaling receptor activity"/>
    <property type="evidence" value="ECO:0007669"/>
    <property type="project" value="TreeGrafter"/>
</dbReference>
<feature type="transmembrane region" description="Helical" evidence="7">
    <location>
        <begin position="468"/>
        <end position="488"/>
    </location>
</feature>
<keyword evidence="4 7" id="KW-0472">Membrane</keyword>
<feature type="transmembrane region" description="Helical" evidence="7">
    <location>
        <begin position="636"/>
        <end position="656"/>
    </location>
</feature>
<evidence type="ECO:0000256" key="4">
    <source>
        <dbReference type="ARBA" id="ARBA00023136"/>
    </source>
</evidence>
<comment type="subcellular location">
    <subcellularLocation>
        <location evidence="1">Membrane</location>
        <topology evidence="1">Multi-pass membrane protein</topology>
    </subcellularLocation>
</comment>